<accession>A0AA86J5V9</accession>
<dbReference type="PANTHER" id="PTHR30558:SF3">
    <property type="entry name" value="BIOPOLYMER TRANSPORT PROTEIN EXBD-RELATED"/>
    <property type="match status" value="1"/>
</dbReference>
<reference evidence="9 10" key="1">
    <citation type="submission" date="2023-10" db="EMBL/GenBank/DDBJ databases">
        <title>Complete Genome Sequence of Limnobacter thiooxidans CS-K2T, Isolated from freshwater lake sediments in Bavaria, Germany.</title>
        <authorList>
            <person name="Naruki M."/>
            <person name="Watanabe A."/>
            <person name="Warashina T."/>
            <person name="Morita T."/>
            <person name="Arakawa K."/>
        </authorList>
    </citation>
    <scope>NUCLEOTIDE SEQUENCE [LARGE SCALE GENOMIC DNA]</scope>
    <source>
        <strain evidence="9 10">CS-K2</strain>
    </source>
</reference>
<keyword evidence="5 8" id="KW-1133">Transmembrane helix</keyword>
<dbReference type="InterPro" id="IPR003400">
    <property type="entry name" value="ExbD"/>
</dbReference>
<dbReference type="EMBL" id="AP028947">
    <property type="protein sequence ID" value="BET25385.1"/>
    <property type="molecule type" value="Genomic_DNA"/>
</dbReference>
<protein>
    <submittedName>
        <fullName evidence="9">Biopolymer transporter ExbD</fullName>
    </submittedName>
</protein>
<evidence type="ECO:0000256" key="3">
    <source>
        <dbReference type="ARBA" id="ARBA00022475"/>
    </source>
</evidence>
<evidence type="ECO:0000256" key="2">
    <source>
        <dbReference type="ARBA" id="ARBA00005811"/>
    </source>
</evidence>
<evidence type="ECO:0000256" key="4">
    <source>
        <dbReference type="ARBA" id="ARBA00022692"/>
    </source>
</evidence>
<dbReference type="KEGG" id="lto:RGQ30_08860"/>
<evidence type="ECO:0000256" key="1">
    <source>
        <dbReference type="ARBA" id="ARBA00004162"/>
    </source>
</evidence>
<dbReference type="AlphaFoldDB" id="A0AA86J5V9"/>
<evidence type="ECO:0000256" key="8">
    <source>
        <dbReference type="SAM" id="Phobius"/>
    </source>
</evidence>
<dbReference type="Pfam" id="PF02472">
    <property type="entry name" value="ExbD"/>
    <property type="match status" value="1"/>
</dbReference>
<evidence type="ECO:0000313" key="9">
    <source>
        <dbReference type="EMBL" id="BET25385.1"/>
    </source>
</evidence>
<dbReference type="Gene3D" id="3.30.420.270">
    <property type="match status" value="1"/>
</dbReference>
<dbReference type="GO" id="GO:0005886">
    <property type="term" value="C:plasma membrane"/>
    <property type="evidence" value="ECO:0007669"/>
    <property type="project" value="UniProtKB-SubCell"/>
</dbReference>
<sequence length="142" mass="15195">MRIKRIAPSEAPDINLIPLIDVLLVIVIFLVVSTTFMQPSQLEVDLPGTQSAKEDTAPTEALRIRIGRDGNYAFGSLGVLNETQLRRELTKAMATNKDGQERRAVVEADAAATHQSVVLVMDMLASLGVARVSIATAGGKAP</sequence>
<dbReference type="GO" id="GO:0015031">
    <property type="term" value="P:protein transport"/>
    <property type="evidence" value="ECO:0007669"/>
    <property type="project" value="UniProtKB-KW"/>
</dbReference>
<dbReference type="GO" id="GO:0022857">
    <property type="term" value="F:transmembrane transporter activity"/>
    <property type="evidence" value="ECO:0007669"/>
    <property type="project" value="InterPro"/>
</dbReference>
<keyword evidence="3" id="KW-1003">Cell membrane</keyword>
<gene>
    <name evidence="9" type="ORF">RGQ30_08860</name>
</gene>
<keyword evidence="10" id="KW-1185">Reference proteome</keyword>
<evidence type="ECO:0000256" key="5">
    <source>
        <dbReference type="ARBA" id="ARBA00022989"/>
    </source>
</evidence>
<dbReference type="RefSeq" id="WP_338284805.1">
    <property type="nucleotide sequence ID" value="NZ_AP028947.1"/>
</dbReference>
<dbReference type="Proteomes" id="UP001329151">
    <property type="component" value="Chromosome"/>
</dbReference>
<keyword evidence="4 7" id="KW-0812">Transmembrane</keyword>
<evidence type="ECO:0000313" key="10">
    <source>
        <dbReference type="Proteomes" id="UP001329151"/>
    </source>
</evidence>
<keyword evidence="7" id="KW-0813">Transport</keyword>
<keyword evidence="6 8" id="KW-0472">Membrane</keyword>
<dbReference type="PANTHER" id="PTHR30558">
    <property type="entry name" value="EXBD MEMBRANE COMPONENT OF PMF-DRIVEN MACROMOLECULE IMPORT SYSTEM"/>
    <property type="match status" value="1"/>
</dbReference>
<name>A0AA86J5V9_9BURK</name>
<organism evidence="9 10">
    <name type="scientific">Limnobacter thiooxidans</name>
    <dbReference type="NCBI Taxonomy" id="131080"/>
    <lineage>
        <taxon>Bacteria</taxon>
        <taxon>Pseudomonadati</taxon>
        <taxon>Pseudomonadota</taxon>
        <taxon>Betaproteobacteria</taxon>
        <taxon>Burkholderiales</taxon>
        <taxon>Burkholderiaceae</taxon>
        <taxon>Limnobacter</taxon>
    </lineage>
</organism>
<evidence type="ECO:0000256" key="6">
    <source>
        <dbReference type="ARBA" id="ARBA00023136"/>
    </source>
</evidence>
<proteinExistence type="inferred from homology"/>
<comment type="similarity">
    <text evidence="2 7">Belongs to the ExbD/TolR family.</text>
</comment>
<feature type="transmembrane region" description="Helical" evidence="8">
    <location>
        <begin position="12"/>
        <end position="32"/>
    </location>
</feature>
<comment type="subcellular location">
    <subcellularLocation>
        <location evidence="1">Cell membrane</location>
        <topology evidence="1">Single-pass membrane protein</topology>
    </subcellularLocation>
    <subcellularLocation>
        <location evidence="7">Cell membrane</location>
        <topology evidence="7">Single-pass type II membrane protein</topology>
    </subcellularLocation>
</comment>
<keyword evidence="7" id="KW-0653">Protein transport</keyword>
<evidence type="ECO:0000256" key="7">
    <source>
        <dbReference type="RuleBase" id="RU003879"/>
    </source>
</evidence>